<protein>
    <recommendedName>
        <fullName evidence="5">Secreted protein</fullName>
    </recommendedName>
</protein>
<dbReference type="Proteomes" id="UP000189935">
    <property type="component" value="Chromosome I"/>
</dbReference>
<dbReference type="RefSeq" id="WP_154071199.1">
    <property type="nucleotide sequence ID" value="NZ_LT670844.1"/>
</dbReference>
<dbReference type="AlphaFoldDB" id="A0A1M6MNA5"/>
<evidence type="ECO:0000313" key="4">
    <source>
        <dbReference type="Proteomes" id="UP000189935"/>
    </source>
</evidence>
<keyword evidence="2" id="KW-0732">Signal</keyword>
<evidence type="ECO:0000313" key="3">
    <source>
        <dbReference type="EMBL" id="SHJ84753.1"/>
    </source>
</evidence>
<feature type="chain" id="PRO_5013133321" description="Secreted protein" evidence="2">
    <location>
        <begin position="24"/>
        <end position="79"/>
    </location>
</feature>
<name>A0A1M6MNA5_9BRAD</name>
<evidence type="ECO:0008006" key="5">
    <source>
        <dbReference type="Google" id="ProtNLM"/>
    </source>
</evidence>
<evidence type="ECO:0000256" key="2">
    <source>
        <dbReference type="SAM" id="SignalP"/>
    </source>
</evidence>
<evidence type="ECO:0000256" key="1">
    <source>
        <dbReference type="SAM" id="MobiDB-lite"/>
    </source>
</evidence>
<organism evidence="3 4">
    <name type="scientific">Bradyrhizobium lablabi</name>
    <dbReference type="NCBI Taxonomy" id="722472"/>
    <lineage>
        <taxon>Bacteria</taxon>
        <taxon>Pseudomonadati</taxon>
        <taxon>Pseudomonadota</taxon>
        <taxon>Alphaproteobacteria</taxon>
        <taxon>Hyphomicrobiales</taxon>
        <taxon>Nitrobacteraceae</taxon>
        <taxon>Bradyrhizobium</taxon>
    </lineage>
</organism>
<dbReference type="EMBL" id="LT670844">
    <property type="protein sequence ID" value="SHJ84753.1"/>
    <property type="molecule type" value="Genomic_DNA"/>
</dbReference>
<reference evidence="3 4" key="1">
    <citation type="submission" date="2016-11" db="EMBL/GenBank/DDBJ databases">
        <authorList>
            <person name="Jaros S."/>
            <person name="Januszkiewicz K."/>
            <person name="Wedrychowicz H."/>
        </authorList>
    </citation>
    <scope>NUCLEOTIDE SEQUENCE [LARGE SCALE GENOMIC DNA]</scope>
    <source>
        <strain evidence="3 4">GAS499</strain>
    </source>
</reference>
<sequence>MKRLQCIFILLLATSIPMRGVLAQGTHDPSTPPQPFVVQQGPLPTNTTPPTPNRVQRNIFSPDAPTPRAQRIFRRGTTR</sequence>
<accession>A0A1M6MNA5</accession>
<feature type="region of interest" description="Disordered" evidence="1">
    <location>
        <begin position="22"/>
        <end position="79"/>
    </location>
</feature>
<feature type="signal peptide" evidence="2">
    <location>
        <begin position="1"/>
        <end position="23"/>
    </location>
</feature>
<gene>
    <name evidence="3" type="ORF">SAMN05444159_1673</name>
</gene>
<proteinExistence type="predicted"/>